<dbReference type="PANTHER" id="PTHR46558">
    <property type="entry name" value="TRACRIPTIONAL REGULATORY PROTEIN-RELATED-RELATED"/>
    <property type="match status" value="1"/>
</dbReference>
<dbReference type="CDD" id="cd00093">
    <property type="entry name" value="HTH_XRE"/>
    <property type="match status" value="1"/>
</dbReference>
<dbReference type="PANTHER" id="PTHR46558:SF11">
    <property type="entry name" value="HTH-TYPE TRANSCRIPTIONAL REGULATOR XRE"/>
    <property type="match status" value="1"/>
</dbReference>
<dbReference type="EMBL" id="WJBD01000019">
    <property type="protein sequence ID" value="MBC3889466.1"/>
    <property type="molecule type" value="Genomic_DNA"/>
</dbReference>
<accession>A0A923I0J7</accession>
<organism evidence="3 4">
    <name type="scientific">Acetobacterium paludosum</name>
    <dbReference type="NCBI Taxonomy" id="52693"/>
    <lineage>
        <taxon>Bacteria</taxon>
        <taxon>Bacillati</taxon>
        <taxon>Bacillota</taxon>
        <taxon>Clostridia</taxon>
        <taxon>Eubacteriales</taxon>
        <taxon>Eubacteriaceae</taxon>
        <taxon>Acetobacterium</taxon>
    </lineage>
</organism>
<gene>
    <name evidence="3" type="ORF">GH810_14215</name>
</gene>
<dbReference type="PROSITE" id="PS50943">
    <property type="entry name" value="HTH_CROC1"/>
    <property type="match status" value="1"/>
</dbReference>
<evidence type="ECO:0000259" key="2">
    <source>
        <dbReference type="PROSITE" id="PS50943"/>
    </source>
</evidence>
<dbReference type="SMART" id="SM00530">
    <property type="entry name" value="HTH_XRE"/>
    <property type="match status" value="1"/>
</dbReference>
<dbReference type="Pfam" id="PF01381">
    <property type="entry name" value="HTH_3"/>
    <property type="match status" value="1"/>
</dbReference>
<sequence>MRMTLIEERKKKNLSRREVAENVGLAEITIRKIEESKRNPSIKTARKLSIYYEKTLDELFPDIFLLPNDTKRIKQKNTKAS</sequence>
<evidence type="ECO:0000313" key="4">
    <source>
        <dbReference type="Proteomes" id="UP000616595"/>
    </source>
</evidence>
<proteinExistence type="predicted"/>
<dbReference type="OrthoDB" id="6386941at2"/>
<reference evidence="3" key="1">
    <citation type="submission" date="2019-10" db="EMBL/GenBank/DDBJ databases">
        <authorList>
            <person name="Ross D.E."/>
            <person name="Gulliver D."/>
        </authorList>
    </citation>
    <scope>NUCLEOTIDE SEQUENCE</scope>
    <source>
        <strain evidence="3">DER-2019</strain>
    </source>
</reference>
<dbReference type="AlphaFoldDB" id="A0A923I0J7"/>
<dbReference type="Proteomes" id="UP000616595">
    <property type="component" value="Unassembled WGS sequence"/>
</dbReference>
<dbReference type="GO" id="GO:0003677">
    <property type="term" value="F:DNA binding"/>
    <property type="evidence" value="ECO:0007669"/>
    <property type="project" value="UniProtKB-KW"/>
</dbReference>
<dbReference type="InterPro" id="IPR001387">
    <property type="entry name" value="Cro/C1-type_HTH"/>
</dbReference>
<name>A0A923I0J7_9FIRM</name>
<reference evidence="3" key="2">
    <citation type="submission" date="2020-10" db="EMBL/GenBank/DDBJ databases">
        <title>Comparative genomics of the Acetobacterium genus.</title>
        <authorList>
            <person name="Marshall C."/>
            <person name="May H."/>
            <person name="Norman S."/>
        </authorList>
    </citation>
    <scope>NUCLEOTIDE SEQUENCE</scope>
    <source>
        <strain evidence="3">DER-2019</strain>
    </source>
</reference>
<keyword evidence="1" id="KW-0238">DNA-binding</keyword>
<evidence type="ECO:0000313" key="3">
    <source>
        <dbReference type="EMBL" id="MBC3889466.1"/>
    </source>
</evidence>
<dbReference type="InterPro" id="IPR010982">
    <property type="entry name" value="Lambda_DNA-bd_dom_sf"/>
</dbReference>
<comment type="caution">
    <text evidence="3">The sequence shown here is derived from an EMBL/GenBank/DDBJ whole genome shotgun (WGS) entry which is preliminary data.</text>
</comment>
<keyword evidence="4" id="KW-1185">Reference proteome</keyword>
<evidence type="ECO:0000256" key="1">
    <source>
        <dbReference type="ARBA" id="ARBA00023125"/>
    </source>
</evidence>
<protein>
    <submittedName>
        <fullName evidence="3">Helix-turn-helix domain-containing protein</fullName>
    </submittedName>
</protein>
<dbReference type="SUPFAM" id="SSF47413">
    <property type="entry name" value="lambda repressor-like DNA-binding domains"/>
    <property type="match status" value="1"/>
</dbReference>
<dbReference type="Gene3D" id="1.10.260.40">
    <property type="entry name" value="lambda repressor-like DNA-binding domains"/>
    <property type="match status" value="1"/>
</dbReference>
<feature type="domain" description="HTH cro/C1-type" evidence="2">
    <location>
        <begin position="5"/>
        <end position="59"/>
    </location>
</feature>